<gene>
    <name evidence="9" type="primary">yclN</name>
    <name evidence="9" type="ORF">KL86PLE_100217</name>
</gene>
<dbReference type="InterPro" id="IPR037294">
    <property type="entry name" value="ABC_BtuC-like"/>
</dbReference>
<dbReference type="GO" id="GO:0005886">
    <property type="term" value="C:plasma membrane"/>
    <property type="evidence" value="ECO:0007669"/>
    <property type="project" value="UniProtKB-SubCell"/>
</dbReference>
<dbReference type="SUPFAM" id="SSF81345">
    <property type="entry name" value="ABC transporter involved in vitamin B12 uptake, BtuC"/>
    <property type="match status" value="1"/>
</dbReference>
<keyword evidence="5 8" id="KW-0812">Transmembrane</keyword>
<evidence type="ECO:0000256" key="3">
    <source>
        <dbReference type="ARBA" id="ARBA00022448"/>
    </source>
</evidence>
<feature type="transmembrane region" description="Helical" evidence="8">
    <location>
        <begin position="297"/>
        <end position="315"/>
    </location>
</feature>
<dbReference type="RefSeq" id="WP_288199024.1">
    <property type="nucleotide sequence ID" value="NZ_LT608334.1"/>
</dbReference>
<evidence type="ECO:0000313" key="9">
    <source>
        <dbReference type="EMBL" id="SCM71465.1"/>
    </source>
</evidence>
<evidence type="ECO:0000256" key="6">
    <source>
        <dbReference type="ARBA" id="ARBA00022989"/>
    </source>
</evidence>
<feature type="transmembrane region" description="Helical" evidence="8">
    <location>
        <begin position="112"/>
        <end position="130"/>
    </location>
</feature>
<evidence type="ECO:0000256" key="8">
    <source>
        <dbReference type="SAM" id="Phobius"/>
    </source>
</evidence>
<dbReference type="PANTHER" id="PTHR30472:SF27">
    <property type="entry name" value="PETROBACTIN IMPORT SYSTEM PERMEASE PROTEIN YCLN"/>
    <property type="match status" value="1"/>
</dbReference>
<dbReference type="PANTHER" id="PTHR30472">
    <property type="entry name" value="FERRIC ENTEROBACTIN TRANSPORT SYSTEM PERMEASE PROTEIN"/>
    <property type="match status" value="1"/>
</dbReference>
<organism evidence="9">
    <name type="scientific">uncultured Pleomorphomonas sp</name>
    <dbReference type="NCBI Taxonomy" id="442121"/>
    <lineage>
        <taxon>Bacteria</taxon>
        <taxon>Pseudomonadati</taxon>
        <taxon>Pseudomonadota</taxon>
        <taxon>Alphaproteobacteria</taxon>
        <taxon>Hyphomicrobiales</taxon>
        <taxon>Pleomorphomonadaceae</taxon>
        <taxon>Pleomorphomonas</taxon>
        <taxon>environmental samples</taxon>
    </lineage>
</organism>
<dbReference type="AlphaFoldDB" id="A0A212L1P1"/>
<feature type="transmembrane region" description="Helical" evidence="8">
    <location>
        <begin position="139"/>
        <end position="163"/>
    </location>
</feature>
<evidence type="ECO:0000256" key="2">
    <source>
        <dbReference type="ARBA" id="ARBA00007935"/>
    </source>
</evidence>
<keyword evidence="6 8" id="KW-1133">Transmembrane helix</keyword>
<keyword evidence="3" id="KW-0813">Transport</keyword>
<dbReference type="Gene3D" id="1.10.3470.10">
    <property type="entry name" value="ABC transporter involved in vitamin B12 uptake, BtuC"/>
    <property type="match status" value="1"/>
</dbReference>
<name>A0A212L1P1_9HYPH</name>
<comment type="subcellular location">
    <subcellularLocation>
        <location evidence="1">Cell membrane</location>
        <topology evidence="1">Multi-pass membrane protein</topology>
    </subcellularLocation>
</comment>
<feature type="transmembrane region" description="Helical" evidence="8">
    <location>
        <begin position="55"/>
        <end position="76"/>
    </location>
</feature>
<evidence type="ECO:0000256" key="7">
    <source>
        <dbReference type="ARBA" id="ARBA00023136"/>
    </source>
</evidence>
<protein>
    <submittedName>
        <fullName evidence="9">Uncharacterized ABC transporter permease protein YclN</fullName>
    </submittedName>
</protein>
<dbReference type="GO" id="GO:0033214">
    <property type="term" value="P:siderophore-iron import into cell"/>
    <property type="evidence" value="ECO:0007669"/>
    <property type="project" value="TreeGrafter"/>
</dbReference>
<proteinExistence type="inferred from homology"/>
<evidence type="ECO:0000256" key="1">
    <source>
        <dbReference type="ARBA" id="ARBA00004651"/>
    </source>
</evidence>
<sequence length="323" mass="34079">MKPFLAVLLLVLLLFLASLLVGASDSLSWHNVRALLSGDSDEAALLLMASRLPRAVALVLAGAGMAVAGAIMQMLVQNRFVEPSTAGTVESAALGMLLVLLLAPDLPVVGKMLVAMLFAFLGTLLFLAILRRIPLRSPVIVPLVGIMLGGVISSITSFIAYRYEMMQSLGAWMSGDFSTILRGRYELLWLAGGLTIAAYAAADRLTVAGMGEERAVNLGLNYRSVMFFGLMLVAAVTAAVLVTAGVVPFLGLVVPNLVRLWRGDRLRSSLPLIALIGAGLVIACDILGRTLNAPFEIPVGTVLGVVGSIAFLFLLTGRRTYAA</sequence>
<dbReference type="InterPro" id="IPR000522">
    <property type="entry name" value="ABC_transptr_permease_BtuC"/>
</dbReference>
<dbReference type="GO" id="GO:0022857">
    <property type="term" value="F:transmembrane transporter activity"/>
    <property type="evidence" value="ECO:0007669"/>
    <property type="project" value="InterPro"/>
</dbReference>
<comment type="similarity">
    <text evidence="2">Belongs to the binding-protein-dependent transport system permease family. FecCD subfamily.</text>
</comment>
<keyword evidence="4" id="KW-1003">Cell membrane</keyword>
<feature type="transmembrane region" description="Helical" evidence="8">
    <location>
        <begin position="225"/>
        <end position="258"/>
    </location>
</feature>
<evidence type="ECO:0000256" key="4">
    <source>
        <dbReference type="ARBA" id="ARBA00022475"/>
    </source>
</evidence>
<dbReference type="Pfam" id="PF01032">
    <property type="entry name" value="FecCD"/>
    <property type="match status" value="1"/>
</dbReference>
<dbReference type="CDD" id="cd06550">
    <property type="entry name" value="TM_ABC_iron-siderophores_like"/>
    <property type="match status" value="1"/>
</dbReference>
<dbReference type="EMBL" id="FMJD01000002">
    <property type="protein sequence ID" value="SCM71465.1"/>
    <property type="molecule type" value="Genomic_DNA"/>
</dbReference>
<feature type="transmembrane region" description="Helical" evidence="8">
    <location>
        <begin position="270"/>
        <end position="291"/>
    </location>
</feature>
<reference evidence="9" key="1">
    <citation type="submission" date="2016-08" db="EMBL/GenBank/DDBJ databases">
        <authorList>
            <person name="Seilhamer J.J."/>
        </authorList>
    </citation>
    <scope>NUCLEOTIDE SEQUENCE</scope>
    <source>
        <strain evidence="9">86</strain>
    </source>
</reference>
<accession>A0A212L1P1</accession>
<keyword evidence="7 8" id="KW-0472">Membrane</keyword>
<evidence type="ECO:0000256" key="5">
    <source>
        <dbReference type="ARBA" id="ARBA00022692"/>
    </source>
</evidence>